<dbReference type="OrthoDB" id="9789575at2"/>
<feature type="domain" description="HTH arsR-type" evidence="1">
    <location>
        <begin position="6"/>
        <end position="101"/>
    </location>
</feature>
<dbReference type="CDD" id="cd00090">
    <property type="entry name" value="HTH_ARSR"/>
    <property type="match status" value="1"/>
</dbReference>
<dbReference type="InterPro" id="IPR036390">
    <property type="entry name" value="WH_DNA-bd_sf"/>
</dbReference>
<dbReference type="SUPFAM" id="SSF53335">
    <property type="entry name" value="S-adenosyl-L-methionine-dependent methyltransferases"/>
    <property type="match status" value="1"/>
</dbReference>
<dbReference type="PROSITE" id="PS50987">
    <property type="entry name" value="HTH_ARSR_2"/>
    <property type="match status" value="1"/>
</dbReference>
<dbReference type="SMART" id="SM00418">
    <property type="entry name" value="HTH_ARSR"/>
    <property type="match status" value="1"/>
</dbReference>
<evidence type="ECO:0000259" key="1">
    <source>
        <dbReference type="PROSITE" id="PS50987"/>
    </source>
</evidence>
<dbReference type="STRING" id="260084.SAMN02927928_1445"/>
<evidence type="ECO:0000313" key="3">
    <source>
        <dbReference type="Proteomes" id="UP000199150"/>
    </source>
</evidence>
<dbReference type="Gene3D" id="3.40.50.150">
    <property type="entry name" value="Vaccinia Virus protein VP39"/>
    <property type="match status" value="1"/>
</dbReference>
<gene>
    <name evidence="2" type="ORF">SAMN02927928_1445</name>
</gene>
<dbReference type="EMBL" id="FMTS01000001">
    <property type="protein sequence ID" value="SCW46915.1"/>
    <property type="molecule type" value="Genomic_DNA"/>
</dbReference>
<dbReference type="Pfam" id="PF01022">
    <property type="entry name" value="HTH_5"/>
    <property type="match status" value="1"/>
</dbReference>
<dbReference type="Gene3D" id="1.10.10.10">
    <property type="entry name" value="Winged helix-like DNA-binding domain superfamily/Winged helix DNA-binding domain"/>
    <property type="match status" value="1"/>
</dbReference>
<reference evidence="3" key="1">
    <citation type="submission" date="2016-10" db="EMBL/GenBank/DDBJ databases">
        <authorList>
            <person name="Varghese N."/>
            <person name="Submissions S."/>
        </authorList>
    </citation>
    <scope>NUCLEOTIDE SEQUENCE [LARGE SCALE GENOMIC DNA]</scope>
    <source>
        <strain evidence="3">CGMCC 1.3431</strain>
    </source>
</reference>
<dbReference type="InterPro" id="IPR013216">
    <property type="entry name" value="Methyltransf_11"/>
</dbReference>
<dbReference type="Proteomes" id="UP000199150">
    <property type="component" value="Unassembled WGS sequence"/>
</dbReference>
<name>A0A1G4QR44_9CAUL</name>
<dbReference type="CDD" id="cd02440">
    <property type="entry name" value="AdoMet_MTases"/>
    <property type="match status" value="1"/>
</dbReference>
<dbReference type="GO" id="GO:0003700">
    <property type="term" value="F:DNA-binding transcription factor activity"/>
    <property type="evidence" value="ECO:0007669"/>
    <property type="project" value="InterPro"/>
</dbReference>
<dbReference type="InterPro" id="IPR001845">
    <property type="entry name" value="HTH_ArsR_DNA-bd_dom"/>
</dbReference>
<dbReference type="InterPro" id="IPR036388">
    <property type="entry name" value="WH-like_DNA-bd_sf"/>
</dbReference>
<keyword evidence="3" id="KW-1185">Reference proteome</keyword>
<dbReference type="PANTHER" id="PTHR42912">
    <property type="entry name" value="METHYLTRANSFERASE"/>
    <property type="match status" value="1"/>
</dbReference>
<proteinExistence type="predicted"/>
<accession>A0A1G4QR44</accession>
<dbReference type="PRINTS" id="PR00778">
    <property type="entry name" value="HTHARSR"/>
</dbReference>
<dbReference type="InterPro" id="IPR029063">
    <property type="entry name" value="SAM-dependent_MTases_sf"/>
</dbReference>
<protein>
    <submittedName>
        <fullName evidence="2">ArsR family transcriptional regulator</fullName>
    </submittedName>
</protein>
<dbReference type="RefSeq" id="WP_090645481.1">
    <property type="nucleotide sequence ID" value="NZ_CBCRYE010000001.1"/>
</dbReference>
<sequence>MADDYTSKIRFNTLLEALKAAGEPTRLRLLRLLAREELSVMELVSILDQSQPRISRHLKLMSEAGLIERFPDGAWVFYRLSSAPSIRPLVDVILASLDDAYGEDLQQLEGVRSHRRKSAEGYFETIAPKWDEIRSHYVAEADVEAEILRLAARQPYAHLVDLGTGSGRMLTLLGGDAKTAIGLDLSQHMLNVARARSHDAGLETIDFRHGDIYETRLPAASADFVVVHQVLHFLADPGRAIAEAARLLKPGGRLLIADFAHHDLEIMREQYQHRRLGMLDEDMDHWFETAGLKLDVTRSLPPKEAGLTVKIWLAIKS</sequence>
<dbReference type="InterPro" id="IPR050508">
    <property type="entry name" value="Methyltransf_Superfamily"/>
</dbReference>
<organism evidence="2 3">
    <name type="scientific">Asticcacaulis taihuensis</name>
    <dbReference type="NCBI Taxonomy" id="260084"/>
    <lineage>
        <taxon>Bacteria</taxon>
        <taxon>Pseudomonadati</taxon>
        <taxon>Pseudomonadota</taxon>
        <taxon>Alphaproteobacteria</taxon>
        <taxon>Caulobacterales</taxon>
        <taxon>Caulobacteraceae</taxon>
        <taxon>Asticcacaulis</taxon>
    </lineage>
</organism>
<dbReference type="AlphaFoldDB" id="A0A1G4QR44"/>
<evidence type="ECO:0000313" key="2">
    <source>
        <dbReference type="EMBL" id="SCW46915.1"/>
    </source>
</evidence>
<dbReference type="GO" id="GO:0008757">
    <property type="term" value="F:S-adenosylmethionine-dependent methyltransferase activity"/>
    <property type="evidence" value="ECO:0007669"/>
    <property type="project" value="InterPro"/>
</dbReference>
<dbReference type="PANTHER" id="PTHR42912:SF80">
    <property type="entry name" value="METHYLTRANSFERASE DOMAIN-CONTAINING PROTEIN"/>
    <property type="match status" value="1"/>
</dbReference>
<dbReference type="InterPro" id="IPR011991">
    <property type="entry name" value="ArsR-like_HTH"/>
</dbReference>
<dbReference type="SUPFAM" id="SSF46785">
    <property type="entry name" value="Winged helix' DNA-binding domain"/>
    <property type="match status" value="1"/>
</dbReference>
<dbReference type="NCBIfam" id="NF033788">
    <property type="entry name" value="HTH_metalloreg"/>
    <property type="match status" value="1"/>
</dbReference>
<dbReference type="Pfam" id="PF08241">
    <property type="entry name" value="Methyltransf_11"/>
    <property type="match status" value="1"/>
</dbReference>